<dbReference type="GO" id="GO:0000155">
    <property type="term" value="F:phosphorelay sensor kinase activity"/>
    <property type="evidence" value="ECO:0007669"/>
    <property type="project" value="InterPro"/>
</dbReference>
<feature type="transmembrane region" description="Helical" evidence="1">
    <location>
        <begin position="15"/>
        <end position="38"/>
    </location>
</feature>
<evidence type="ECO:0000313" key="4">
    <source>
        <dbReference type="Proteomes" id="UP000198304"/>
    </source>
</evidence>
<keyword evidence="3" id="KW-0418">Kinase</keyword>
<keyword evidence="1" id="KW-0812">Transmembrane</keyword>
<dbReference type="InterPro" id="IPR036890">
    <property type="entry name" value="HATPase_C_sf"/>
</dbReference>
<feature type="transmembrane region" description="Helical" evidence="1">
    <location>
        <begin position="281"/>
        <end position="305"/>
    </location>
</feature>
<protein>
    <submittedName>
        <fullName evidence="3">Two-component system, sensor histidine kinase YesM</fullName>
    </submittedName>
</protein>
<dbReference type="Pfam" id="PF06580">
    <property type="entry name" value="His_kinase"/>
    <property type="match status" value="1"/>
</dbReference>
<sequence length="581" mass="65973">MISRLNKFNTLRNQILVVFLIVMVLVLFFVSISTFNIVSNLLKDNAEVQIQGTTVQVSERLDTLYRQIDMISKQVITDSYVQQLLLDEVEGRPVGFDQRQSLMQVVNSYQAYSDGIHSFELYLKDHTRIFPLNGMVLPSRVDEKWIKQAKDAKGKLVWIGEDPKDPSLYLGIRQVSLIDRWFSNGGYLLTRIDADYFRLKDESKTTKDNEYMIIVDQRNSPVFSNYYGDIEEIVTQNQKVVEINEEDYIVAKEKSGLTGWTAVILTPVSTLMNGLSVLRAAIIFSGIAGFAIFFFFSFILSIMITRPILNLIKTMKVAKLGGLKPISESASTVEIVELNKTYNQLVENTNHLIGVVYEKELCLSQAELKALQAQINPHFLFNTLEALYWSLEEKGEEELAEIVVAMSDLFRYTISNPKVEDEWVLVKEELEHVERYLHVMKMRFGDRLTWYVSSPPDCEVKIPKLLIQPLVENAVLHGVGNKNGQGTISVIVEEVKSSSKLVIKVIDDGPGIEENTLYSIIQSLKFGIVSSVKGKGMAMANVHKRLQLYYKNDRERGLSIESEVNKGTCVTFEIPYKGGIL</sequence>
<organism evidence="3 4">
    <name type="scientific">Anaerovirgula multivorans</name>
    <dbReference type="NCBI Taxonomy" id="312168"/>
    <lineage>
        <taxon>Bacteria</taxon>
        <taxon>Bacillati</taxon>
        <taxon>Bacillota</taxon>
        <taxon>Clostridia</taxon>
        <taxon>Peptostreptococcales</taxon>
        <taxon>Natronincolaceae</taxon>
        <taxon>Anaerovirgula</taxon>
    </lineage>
</organism>
<dbReference type="Gene3D" id="6.10.340.10">
    <property type="match status" value="1"/>
</dbReference>
<dbReference type="AlphaFoldDB" id="A0A239GYX4"/>
<dbReference type="GO" id="GO:0016020">
    <property type="term" value="C:membrane"/>
    <property type="evidence" value="ECO:0007669"/>
    <property type="project" value="InterPro"/>
</dbReference>
<dbReference type="InterPro" id="IPR050640">
    <property type="entry name" value="Bact_2-comp_sensor_kinase"/>
</dbReference>
<dbReference type="InterPro" id="IPR003594">
    <property type="entry name" value="HATPase_dom"/>
</dbReference>
<accession>A0A239GYX4</accession>
<reference evidence="3 4" key="1">
    <citation type="submission" date="2017-06" db="EMBL/GenBank/DDBJ databases">
        <authorList>
            <person name="Kim H.J."/>
            <person name="Triplett B.A."/>
        </authorList>
    </citation>
    <scope>NUCLEOTIDE SEQUENCE [LARGE SCALE GENOMIC DNA]</scope>
    <source>
        <strain evidence="3 4">SCA</strain>
    </source>
</reference>
<evidence type="ECO:0000313" key="3">
    <source>
        <dbReference type="EMBL" id="SNS74416.1"/>
    </source>
</evidence>
<keyword evidence="4" id="KW-1185">Reference proteome</keyword>
<dbReference type="Proteomes" id="UP000198304">
    <property type="component" value="Unassembled WGS sequence"/>
</dbReference>
<keyword evidence="1" id="KW-0472">Membrane</keyword>
<proteinExistence type="predicted"/>
<dbReference type="Pfam" id="PF02518">
    <property type="entry name" value="HATPase_c"/>
    <property type="match status" value="1"/>
</dbReference>
<dbReference type="EMBL" id="FZOJ01000019">
    <property type="protein sequence ID" value="SNS74416.1"/>
    <property type="molecule type" value="Genomic_DNA"/>
</dbReference>
<keyword evidence="1" id="KW-1133">Transmembrane helix</keyword>
<keyword evidence="3" id="KW-0808">Transferase</keyword>
<dbReference type="SUPFAM" id="SSF55874">
    <property type="entry name" value="ATPase domain of HSP90 chaperone/DNA topoisomerase II/histidine kinase"/>
    <property type="match status" value="1"/>
</dbReference>
<dbReference type="OrthoDB" id="9809348at2"/>
<dbReference type="PANTHER" id="PTHR34220:SF7">
    <property type="entry name" value="SENSOR HISTIDINE KINASE YPDA"/>
    <property type="match status" value="1"/>
</dbReference>
<dbReference type="RefSeq" id="WP_089284012.1">
    <property type="nucleotide sequence ID" value="NZ_FZOJ01000019.1"/>
</dbReference>
<gene>
    <name evidence="3" type="ORF">SAMN05446037_101942</name>
</gene>
<dbReference type="InterPro" id="IPR010559">
    <property type="entry name" value="Sig_transdc_His_kin_internal"/>
</dbReference>
<name>A0A239GYX4_9FIRM</name>
<feature type="domain" description="Histidine kinase/HSP90-like ATPase" evidence="2">
    <location>
        <begin position="458"/>
        <end position="578"/>
    </location>
</feature>
<evidence type="ECO:0000259" key="2">
    <source>
        <dbReference type="SMART" id="SM00387"/>
    </source>
</evidence>
<dbReference type="SMART" id="SM00387">
    <property type="entry name" value="HATPase_c"/>
    <property type="match status" value="1"/>
</dbReference>
<dbReference type="Gene3D" id="3.30.565.10">
    <property type="entry name" value="Histidine kinase-like ATPase, C-terminal domain"/>
    <property type="match status" value="1"/>
</dbReference>
<dbReference type="PANTHER" id="PTHR34220">
    <property type="entry name" value="SENSOR HISTIDINE KINASE YPDA"/>
    <property type="match status" value="1"/>
</dbReference>
<evidence type="ECO:0000256" key="1">
    <source>
        <dbReference type="SAM" id="Phobius"/>
    </source>
</evidence>